<keyword evidence="5" id="KW-1185">Reference proteome</keyword>
<evidence type="ECO:0000259" key="3">
    <source>
        <dbReference type="Pfam" id="PF13476"/>
    </source>
</evidence>
<dbReference type="GO" id="GO:0016887">
    <property type="term" value="F:ATP hydrolysis activity"/>
    <property type="evidence" value="ECO:0007669"/>
    <property type="project" value="InterPro"/>
</dbReference>
<dbReference type="InterPro" id="IPR027417">
    <property type="entry name" value="P-loop_NTPase"/>
</dbReference>
<dbReference type="Pfam" id="PF13476">
    <property type="entry name" value="AAA_23"/>
    <property type="match status" value="1"/>
</dbReference>
<dbReference type="RefSeq" id="WP_201244564.1">
    <property type="nucleotide sequence ID" value="NZ_NHSF01000043.1"/>
</dbReference>
<dbReference type="PANTHER" id="PTHR41259:SF1">
    <property type="entry name" value="DOUBLE-STRAND BREAK REPAIR RAD50 ATPASE, PUTATIVE-RELATED"/>
    <property type="match status" value="1"/>
</dbReference>
<dbReference type="AlphaFoldDB" id="A0AAJ0UEV1"/>
<reference evidence="4" key="1">
    <citation type="submission" date="2017-05" db="EMBL/GenBank/DDBJ databases">
        <authorList>
            <person name="Imhoff J.F."/>
            <person name="Rahn T."/>
            <person name="Kuenzel S."/>
            <person name="Neulinger S.C."/>
        </authorList>
    </citation>
    <scope>NUCLEOTIDE SEQUENCE</scope>
    <source>
        <strain evidence="4">DSM 4395</strain>
    </source>
</reference>
<dbReference type="SUPFAM" id="SSF52540">
    <property type="entry name" value="P-loop containing nucleoside triphosphate hydrolases"/>
    <property type="match status" value="1"/>
</dbReference>
<protein>
    <recommendedName>
        <fullName evidence="3">Rad50/SbcC-type AAA domain-containing protein</fullName>
    </recommendedName>
</protein>
<dbReference type="Proteomes" id="UP001296967">
    <property type="component" value="Unassembled WGS sequence"/>
</dbReference>
<dbReference type="InterPro" id="IPR038729">
    <property type="entry name" value="Rad50/SbcC_AAA"/>
</dbReference>
<sequence>MQLKRLRVAQLRRFQQPLELADLAPGINLITGPNESGKSTLVRAIRAAFFERHRSSSVTDLQPHGDSSAAPEVELEFCWQDQAWHLNKRFLARKRCDLRIDRLASAASTEASEALNGDEAEERLAELLGFSHPGRGASKAEHWGIPGLLWIEQGAGHELREAVAHAGNHLHSALGGELGELGEVASSSGDAILQAVDTQKKALLTATGRPHGDYKTQQQALEEQRRELTELDARITAYRDQVDRLATLRQQHAEDQRDKPWEALRAQQHAAQAQLDQVEQLQQVQRHDEQQRGPLQRQLDLLRDQLDGFEQQRKTLEQRQVAEQKARDQLAALSAREPALAEALAQAQAAYQAARARLQQAQRQQRRDSLQQTLAQLAQQLKALDHSLTQARKVQAELLEQRQQLQRDQIDPHLLEELRHAEQARSELEIRRQGIATRVRFELRPGQQLTLGNTTLADSGEELLLEPAELLIPETGRLQIIPGGEDLSALAREHQRLSERISALRAQLKVADLIEAEARAASEQTLTAKIQANQALLSSLAPEGIELLAQQQQALRQQQATLGAELEATSESLTKKPADHTRSATPNQALDADSALDPNQAEAQLETAHQALDLAEKAQKDHQLALTTAQSEARSSANERQRLQAELEAPERQTQLHSLNQALTDALAEQQILAQRIEARQQQIEAARPEILKQDVGRFASSAEQSESAARARELELNRLESHLEALSAEGLEEQRAECQLACEQLERAVHELERRAKALSLLQTLLRQQRQALTQRLQAPLQTHINRYLSLLFPHAGLSVDEQLIPHQITRTGNAGTEHELIDSLSFGAREQLGLISRFAYADLLQQAGQPTLIILDDALVHSDSHRLAQMKRILFDAAQRHQVLLFTCHPEHWRDLGAAPRELFSESSL</sequence>
<dbReference type="PANTHER" id="PTHR41259">
    <property type="entry name" value="DOUBLE-STRAND BREAK REPAIR RAD50 ATPASE, PUTATIVE-RELATED"/>
    <property type="match status" value="1"/>
</dbReference>
<organism evidence="4 5">
    <name type="scientific">Halochromatium salexigens</name>
    <name type="common">Chromatium salexigens</name>
    <dbReference type="NCBI Taxonomy" id="49447"/>
    <lineage>
        <taxon>Bacteria</taxon>
        <taxon>Pseudomonadati</taxon>
        <taxon>Pseudomonadota</taxon>
        <taxon>Gammaproteobacteria</taxon>
        <taxon>Chromatiales</taxon>
        <taxon>Chromatiaceae</taxon>
        <taxon>Halochromatium</taxon>
    </lineage>
</organism>
<dbReference type="Gene3D" id="3.40.50.300">
    <property type="entry name" value="P-loop containing nucleotide triphosphate hydrolases"/>
    <property type="match status" value="2"/>
</dbReference>
<name>A0AAJ0UEV1_HALSE</name>
<evidence type="ECO:0000256" key="2">
    <source>
        <dbReference type="SAM" id="MobiDB-lite"/>
    </source>
</evidence>
<feature type="coiled-coil region" evidence="1">
    <location>
        <begin position="344"/>
        <end position="408"/>
    </location>
</feature>
<accession>A0AAJ0UEV1</accession>
<dbReference type="EMBL" id="NHSF01000043">
    <property type="protein sequence ID" value="MBK5930147.1"/>
    <property type="molecule type" value="Genomic_DNA"/>
</dbReference>
<proteinExistence type="predicted"/>
<feature type="region of interest" description="Disordered" evidence="2">
    <location>
        <begin position="618"/>
        <end position="643"/>
    </location>
</feature>
<comment type="caution">
    <text evidence="4">The sequence shown here is derived from an EMBL/GenBank/DDBJ whole genome shotgun (WGS) entry which is preliminary data.</text>
</comment>
<feature type="domain" description="Rad50/SbcC-type AAA" evidence="3">
    <location>
        <begin position="9"/>
        <end position="57"/>
    </location>
</feature>
<keyword evidence="1" id="KW-0175">Coiled coil</keyword>
<dbReference type="GO" id="GO:0006302">
    <property type="term" value="P:double-strand break repair"/>
    <property type="evidence" value="ECO:0007669"/>
    <property type="project" value="InterPro"/>
</dbReference>
<gene>
    <name evidence="4" type="ORF">CCR82_06310</name>
</gene>
<reference evidence="4" key="2">
    <citation type="journal article" date="2020" name="Microorganisms">
        <title>Osmotic Adaptation and Compatible Solute Biosynthesis of Phototrophic Bacteria as Revealed from Genome Analyses.</title>
        <authorList>
            <person name="Imhoff J.F."/>
            <person name="Rahn T."/>
            <person name="Kunzel S."/>
            <person name="Keller A."/>
            <person name="Neulinger S.C."/>
        </authorList>
    </citation>
    <scope>NUCLEOTIDE SEQUENCE</scope>
    <source>
        <strain evidence="4">DSM 4395</strain>
    </source>
</reference>
<feature type="compositionally biased region" description="Basic and acidic residues" evidence="2">
    <location>
        <begin position="573"/>
        <end position="582"/>
    </location>
</feature>
<feature type="region of interest" description="Disordered" evidence="2">
    <location>
        <begin position="570"/>
        <end position="592"/>
    </location>
</feature>
<evidence type="ECO:0000256" key="1">
    <source>
        <dbReference type="SAM" id="Coils"/>
    </source>
</evidence>
<evidence type="ECO:0000313" key="4">
    <source>
        <dbReference type="EMBL" id="MBK5930147.1"/>
    </source>
</evidence>
<feature type="coiled-coil region" evidence="1">
    <location>
        <begin position="214"/>
        <end position="241"/>
    </location>
</feature>
<feature type="compositionally biased region" description="Polar residues" evidence="2">
    <location>
        <begin position="625"/>
        <end position="636"/>
    </location>
</feature>
<evidence type="ECO:0000313" key="5">
    <source>
        <dbReference type="Proteomes" id="UP001296967"/>
    </source>
</evidence>